<name>A0AAX1N7D8_9BACT</name>
<sequence length="346" mass="38995">MKKTITLIVFILSSFISFAQVDSLTLKNGDVIVGEIKNMEKGVIQIETPYSDSDFKIEWDGIKEIKGETYFLITTTEGQRYNGRIKSLNGDQFVLETDDHGEVMIAPDHIVNLLSVKSTFISRLSASLDVGYSYTKANNLSQFNTNGFIGYTTNRWGFTFNIASLRSTQDDVASIERNEGTLTGNYYLPHDFYITASASYLTNTEQSINLRVIGLGGFGKYVLRTNSAYWGFSTGASFLNESFDPVFNESDSTFTTAPTRSEAEWYLGTEINLFDTGDLSFQTTAKGFRALSDQERWRADVNANLKYDLPYDFYVKASYNLNYDSQPAEAGKEIDYQYTLGFGWEL</sequence>
<dbReference type="AlphaFoldDB" id="A0AAX1N7D8"/>
<dbReference type="KEGG" id="fya:KMW28_07315"/>
<dbReference type="EMBL" id="CP076132">
    <property type="protein sequence ID" value="QWG03385.1"/>
    <property type="molecule type" value="Genomic_DNA"/>
</dbReference>
<organism evidence="2 3">
    <name type="scientific">Flammeovirga yaeyamensis</name>
    <dbReference type="NCBI Taxonomy" id="367791"/>
    <lineage>
        <taxon>Bacteria</taxon>
        <taxon>Pseudomonadati</taxon>
        <taxon>Bacteroidota</taxon>
        <taxon>Cytophagia</taxon>
        <taxon>Cytophagales</taxon>
        <taxon>Flammeovirgaceae</taxon>
        <taxon>Flammeovirga</taxon>
    </lineage>
</organism>
<evidence type="ECO:0000256" key="1">
    <source>
        <dbReference type="SAM" id="SignalP"/>
    </source>
</evidence>
<reference evidence="2 3" key="1">
    <citation type="submission" date="2021-05" db="EMBL/GenBank/DDBJ databases">
        <title>Comparative genomic studies on the polysaccharide-degrading batcterial strains of the Flammeovirga genus.</title>
        <authorList>
            <person name="Zewei F."/>
            <person name="Zheng Z."/>
            <person name="Yu L."/>
            <person name="Ruyue G."/>
            <person name="Yanhong M."/>
            <person name="Yuanyuan C."/>
            <person name="Jingyan G."/>
            <person name="Wenjun H."/>
        </authorList>
    </citation>
    <scope>NUCLEOTIDE SEQUENCE [LARGE SCALE GENOMIC DNA]</scope>
    <source>
        <strain evidence="2 3">NBRC:100898</strain>
    </source>
</reference>
<evidence type="ECO:0000313" key="3">
    <source>
        <dbReference type="Proteomes" id="UP000678679"/>
    </source>
</evidence>
<gene>
    <name evidence="2" type="ORF">KMW28_07315</name>
</gene>
<protein>
    <submittedName>
        <fullName evidence="2">DUF481 domain-containing protein</fullName>
    </submittedName>
</protein>
<dbReference type="InterPro" id="IPR007433">
    <property type="entry name" value="DUF481"/>
</dbReference>
<accession>A0AAX1N7D8</accession>
<feature type="chain" id="PRO_5044016018" evidence="1">
    <location>
        <begin position="20"/>
        <end position="346"/>
    </location>
</feature>
<feature type="signal peptide" evidence="1">
    <location>
        <begin position="1"/>
        <end position="19"/>
    </location>
</feature>
<dbReference type="Pfam" id="PF04338">
    <property type="entry name" value="DUF481"/>
    <property type="match status" value="1"/>
</dbReference>
<dbReference type="RefSeq" id="WP_169663966.1">
    <property type="nucleotide sequence ID" value="NZ_CP076132.1"/>
</dbReference>
<proteinExistence type="predicted"/>
<keyword evidence="1" id="KW-0732">Signal</keyword>
<evidence type="ECO:0000313" key="2">
    <source>
        <dbReference type="EMBL" id="QWG03385.1"/>
    </source>
</evidence>
<dbReference type="Proteomes" id="UP000678679">
    <property type="component" value="Chromosome 1"/>
</dbReference>
<keyword evidence="3" id="KW-1185">Reference proteome</keyword>